<proteinExistence type="predicted"/>
<sequence length="107" mass="12504">MIETKFEFSMINEKLVERIIDDENVNINHMILTKDTCIPEHFSNSNVYMIIVRGTMSIGLSEQDFHRYEKGSMLNIPYNVKMNVCNHDDEVLEFFVIKSPAPKNYGK</sequence>
<organism evidence="1 2">
    <name type="scientific">Acetoanaerobium pronyense</name>
    <dbReference type="NCBI Taxonomy" id="1482736"/>
    <lineage>
        <taxon>Bacteria</taxon>
        <taxon>Bacillati</taxon>
        <taxon>Bacillota</taxon>
        <taxon>Clostridia</taxon>
        <taxon>Peptostreptococcales</taxon>
        <taxon>Filifactoraceae</taxon>
        <taxon>Acetoanaerobium</taxon>
    </lineage>
</organism>
<dbReference type="SUPFAM" id="SSF51182">
    <property type="entry name" value="RmlC-like cupins"/>
    <property type="match status" value="1"/>
</dbReference>
<protein>
    <submittedName>
        <fullName evidence="1">Quercetin dioxygenase-like cupin family protein</fullName>
    </submittedName>
</protein>
<gene>
    <name evidence="1" type="ORF">J2Z35_002753</name>
</gene>
<evidence type="ECO:0000313" key="2">
    <source>
        <dbReference type="Proteomes" id="UP001314903"/>
    </source>
</evidence>
<comment type="caution">
    <text evidence="1">The sequence shown here is derived from an EMBL/GenBank/DDBJ whole genome shotgun (WGS) entry which is preliminary data.</text>
</comment>
<dbReference type="RefSeq" id="WP_209661971.1">
    <property type="nucleotide sequence ID" value="NZ_JAGGLI010000047.1"/>
</dbReference>
<dbReference type="EMBL" id="JAGGLI010000047">
    <property type="protein sequence ID" value="MBP2028915.1"/>
    <property type="molecule type" value="Genomic_DNA"/>
</dbReference>
<keyword evidence="2" id="KW-1185">Reference proteome</keyword>
<dbReference type="Proteomes" id="UP001314903">
    <property type="component" value="Unassembled WGS sequence"/>
</dbReference>
<evidence type="ECO:0000313" key="1">
    <source>
        <dbReference type="EMBL" id="MBP2028915.1"/>
    </source>
</evidence>
<dbReference type="CDD" id="cd20290">
    <property type="entry name" value="cupin_Mj0764-like"/>
    <property type="match status" value="1"/>
</dbReference>
<dbReference type="Gene3D" id="2.60.120.10">
    <property type="entry name" value="Jelly Rolls"/>
    <property type="match status" value="1"/>
</dbReference>
<dbReference type="InterPro" id="IPR011051">
    <property type="entry name" value="RmlC_Cupin_sf"/>
</dbReference>
<reference evidence="1 2" key="1">
    <citation type="submission" date="2021-03" db="EMBL/GenBank/DDBJ databases">
        <title>Genomic Encyclopedia of Type Strains, Phase IV (KMG-IV): sequencing the most valuable type-strain genomes for metagenomic binning, comparative biology and taxonomic classification.</title>
        <authorList>
            <person name="Goeker M."/>
        </authorList>
    </citation>
    <scope>NUCLEOTIDE SEQUENCE [LARGE SCALE GENOMIC DNA]</scope>
    <source>
        <strain evidence="1 2">DSM 27512</strain>
    </source>
</reference>
<accession>A0ABS4KMB0</accession>
<dbReference type="InterPro" id="IPR014710">
    <property type="entry name" value="RmlC-like_jellyroll"/>
</dbReference>
<name>A0ABS4KMB0_9FIRM</name>